<organism evidence="10 11">
    <name type="scientific">Halopolyspora algeriensis</name>
    <dbReference type="NCBI Taxonomy" id="1500506"/>
    <lineage>
        <taxon>Bacteria</taxon>
        <taxon>Bacillati</taxon>
        <taxon>Actinomycetota</taxon>
        <taxon>Actinomycetes</taxon>
        <taxon>Actinomycetes incertae sedis</taxon>
        <taxon>Halopolyspora</taxon>
    </lineage>
</organism>
<feature type="transmembrane region" description="Helical" evidence="9">
    <location>
        <begin position="495"/>
        <end position="515"/>
    </location>
</feature>
<dbReference type="AlphaFoldDB" id="A0A368VZ88"/>
<feature type="transmembrane region" description="Helical" evidence="9">
    <location>
        <begin position="165"/>
        <end position="183"/>
    </location>
</feature>
<feature type="compositionally biased region" description="Polar residues" evidence="8">
    <location>
        <begin position="551"/>
        <end position="564"/>
    </location>
</feature>
<feature type="transmembrane region" description="Helical" evidence="9">
    <location>
        <begin position="109"/>
        <end position="129"/>
    </location>
</feature>
<keyword evidence="3" id="KW-0813">Transport</keyword>
<comment type="similarity">
    <text evidence="2">Belongs to the BCCT transporter (TC 2.A.15) family.</text>
</comment>
<feature type="transmembrane region" description="Helical" evidence="9">
    <location>
        <begin position="211"/>
        <end position="232"/>
    </location>
</feature>
<dbReference type="GO" id="GO:0022857">
    <property type="term" value="F:transmembrane transporter activity"/>
    <property type="evidence" value="ECO:0007669"/>
    <property type="project" value="InterPro"/>
</dbReference>
<dbReference type="PANTHER" id="PTHR30047:SF7">
    <property type="entry name" value="HIGH-AFFINITY CHOLINE TRANSPORT PROTEIN"/>
    <property type="match status" value="1"/>
</dbReference>
<feature type="region of interest" description="Disordered" evidence="8">
    <location>
        <begin position="544"/>
        <end position="588"/>
    </location>
</feature>
<dbReference type="InterPro" id="IPR018093">
    <property type="entry name" value="BCCT_CS"/>
</dbReference>
<keyword evidence="6 9" id="KW-1133">Transmembrane helix</keyword>
<evidence type="ECO:0000256" key="2">
    <source>
        <dbReference type="ARBA" id="ARBA00005658"/>
    </source>
</evidence>
<accession>A0A368VZ88</accession>
<feature type="transmembrane region" description="Helical" evidence="9">
    <location>
        <begin position="252"/>
        <end position="273"/>
    </location>
</feature>
<reference evidence="10 11" key="1">
    <citation type="submission" date="2018-07" db="EMBL/GenBank/DDBJ databases">
        <title>Genomic Encyclopedia of Type Strains, Phase III (KMG-III): the genomes of soil and plant-associated and newly described type strains.</title>
        <authorList>
            <person name="Whitman W."/>
        </authorList>
    </citation>
    <scope>NUCLEOTIDE SEQUENCE [LARGE SCALE GENOMIC DNA]</scope>
    <source>
        <strain evidence="10 11">CECT 8575</strain>
    </source>
</reference>
<gene>
    <name evidence="10" type="ORF">DFQ14_101620</name>
</gene>
<dbReference type="PROSITE" id="PS01303">
    <property type="entry name" value="BCCT"/>
    <property type="match status" value="1"/>
</dbReference>
<feature type="transmembrane region" description="Helical" evidence="9">
    <location>
        <begin position="464"/>
        <end position="483"/>
    </location>
</feature>
<dbReference type="OrthoDB" id="9775735at2"/>
<name>A0A368VZ88_9ACTN</name>
<evidence type="ECO:0000256" key="9">
    <source>
        <dbReference type="SAM" id="Phobius"/>
    </source>
</evidence>
<comment type="caution">
    <text evidence="10">The sequence shown here is derived from an EMBL/GenBank/DDBJ whole genome shotgun (WGS) entry which is preliminary data.</text>
</comment>
<feature type="compositionally biased region" description="Low complexity" evidence="8">
    <location>
        <begin position="568"/>
        <end position="579"/>
    </location>
</feature>
<evidence type="ECO:0000313" key="11">
    <source>
        <dbReference type="Proteomes" id="UP000253495"/>
    </source>
</evidence>
<dbReference type="EMBL" id="QPJC01000001">
    <property type="protein sequence ID" value="RCW47271.1"/>
    <property type="molecule type" value="Genomic_DNA"/>
</dbReference>
<dbReference type="Proteomes" id="UP000253495">
    <property type="component" value="Unassembled WGS sequence"/>
</dbReference>
<dbReference type="InterPro" id="IPR000060">
    <property type="entry name" value="BCCT_transptr"/>
</dbReference>
<evidence type="ECO:0000256" key="7">
    <source>
        <dbReference type="ARBA" id="ARBA00023136"/>
    </source>
</evidence>
<dbReference type="NCBIfam" id="TIGR00842">
    <property type="entry name" value="bcct"/>
    <property type="match status" value="1"/>
</dbReference>
<feature type="transmembrane region" description="Helical" evidence="9">
    <location>
        <begin position="285"/>
        <end position="304"/>
    </location>
</feature>
<evidence type="ECO:0000256" key="6">
    <source>
        <dbReference type="ARBA" id="ARBA00022989"/>
    </source>
</evidence>
<feature type="region of interest" description="Disordered" evidence="8">
    <location>
        <begin position="1"/>
        <end position="25"/>
    </location>
</feature>
<evidence type="ECO:0000256" key="4">
    <source>
        <dbReference type="ARBA" id="ARBA00022475"/>
    </source>
</evidence>
<sequence>MPVSTDASGTQAENDQQQQGLAEQPGRTDWRIFSVAAVIALAFVTWGASFPSSLANTASAALTFLVRDAGWVFVLAGTTFVIFAVWLAFSRYGRIRLGAEDEEPEFHTASWIAMMFAAGMGIGLMFYGVSEPLSHFADPPPGTVPAGTDAAARTAMATSLFHWTLHPWSIYAVVGLALAYSSYRRGRPQLLSSAFAPFFANQRSGGLGGKVIDTLAILATIFGTAASLGLGATQIRSGLQQVGWLGQAGSTTLVVIIALLIGAFVASAVSGVARGIQYLSNSNMVLATFVAVFTLVTGPTVFILDLLPTSVGTYFSQFGGMVSRAGAFGGAEMQTWLSNWTIFYWAWWISWSPFVGMFIARISRGRTVRQFIGGVLLVPSVISLIWFAILGGTAIQMQRTGTDLAAAGDTEAQLFGMLQNLPWGTVVSVVAMILIINFFITSADSASIVIGSLSQHGSVHPKTWVVVFWGLVIGAVATVMLLSGGSDALTGLQNITIIASSPFVLVVLLLCVSLVKDMNTDTLMLRDTKAAEVLEQAVITGTEEHEGEFQLSVSPAESTGSSGKSADSEGSGDTDSSGSGRTGGASSG</sequence>
<keyword evidence="5 9" id="KW-0812">Transmembrane</keyword>
<dbReference type="Pfam" id="PF02028">
    <property type="entry name" value="BCCT"/>
    <property type="match status" value="1"/>
</dbReference>
<evidence type="ECO:0000313" key="10">
    <source>
        <dbReference type="EMBL" id="RCW47271.1"/>
    </source>
</evidence>
<feature type="transmembrane region" description="Helical" evidence="9">
    <location>
        <begin position="423"/>
        <end position="443"/>
    </location>
</feature>
<dbReference type="RefSeq" id="WP_114451420.1">
    <property type="nucleotide sequence ID" value="NZ_QPJC01000001.1"/>
</dbReference>
<keyword evidence="4" id="KW-1003">Cell membrane</keyword>
<comment type="subcellular location">
    <subcellularLocation>
        <location evidence="1">Cell membrane</location>
        <topology evidence="1">Multi-pass membrane protein</topology>
    </subcellularLocation>
</comment>
<keyword evidence="7 9" id="KW-0472">Membrane</keyword>
<protein>
    <submittedName>
        <fullName evidence="10">Choline/carnitine/betaine transport</fullName>
    </submittedName>
</protein>
<evidence type="ECO:0000256" key="3">
    <source>
        <dbReference type="ARBA" id="ARBA00022448"/>
    </source>
</evidence>
<keyword evidence="11" id="KW-1185">Reference proteome</keyword>
<dbReference type="PANTHER" id="PTHR30047">
    <property type="entry name" value="HIGH-AFFINITY CHOLINE TRANSPORT PROTEIN-RELATED"/>
    <property type="match status" value="1"/>
</dbReference>
<proteinExistence type="inferred from homology"/>
<dbReference type="GO" id="GO:0005886">
    <property type="term" value="C:plasma membrane"/>
    <property type="evidence" value="ECO:0007669"/>
    <property type="project" value="UniProtKB-SubCell"/>
</dbReference>
<feature type="transmembrane region" description="Helical" evidence="9">
    <location>
        <begin position="372"/>
        <end position="395"/>
    </location>
</feature>
<feature type="transmembrane region" description="Helical" evidence="9">
    <location>
        <begin position="342"/>
        <end position="360"/>
    </location>
</feature>
<evidence type="ECO:0000256" key="8">
    <source>
        <dbReference type="SAM" id="MobiDB-lite"/>
    </source>
</evidence>
<feature type="compositionally biased region" description="Polar residues" evidence="8">
    <location>
        <begin position="1"/>
        <end position="21"/>
    </location>
</feature>
<feature type="transmembrane region" description="Helical" evidence="9">
    <location>
        <begin position="69"/>
        <end position="89"/>
    </location>
</feature>
<evidence type="ECO:0000256" key="5">
    <source>
        <dbReference type="ARBA" id="ARBA00022692"/>
    </source>
</evidence>
<evidence type="ECO:0000256" key="1">
    <source>
        <dbReference type="ARBA" id="ARBA00004651"/>
    </source>
</evidence>
<feature type="transmembrane region" description="Helical" evidence="9">
    <location>
        <begin position="30"/>
        <end position="49"/>
    </location>
</feature>